<dbReference type="AlphaFoldDB" id="H1S809"/>
<evidence type="ECO:0000313" key="1">
    <source>
        <dbReference type="EMBL" id="EHP41278.1"/>
    </source>
</evidence>
<comment type="caution">
    <text evidence="1">The sequence shown here is derived from an EMBL/GenBank/DDBJ whole genome shotgun (WGS) entry which is preliminary data.</text>
</comment>
<sequence length="99" mass="12055">MLEFLLKKRLIRGDTGYLRKKYIHSDLHHFYSSWLNQVELWFAKIERAVIARGVFTSVPDLNRKLMRYIRKYNEQPKSVKWKYFDPTRRITPDSIVTVH</sequence>
<evidence type="ECO:0000313" key="2">
    <source>
        <dbReference type="Proteomes" id="UP000005808"/>
    </source>
</evidence>
<accession>H1S809</accession>
<dbReference type="EMBL" id="AHJE01000050">
    <property type="protein sequence ID" value="EHP41278.1"/>
    <property type="molecule type" value="Genomic_DNA"/>
</dbReference>
<dbReference type="PATRIC" id="fig|1127483.3.peg.4121"/>
<organism evidence="1 2">
    <name type="scientific">Cupriavidus basilensis OR16</name>
    <dbReference type="NCBI Taxonomy" id="1127483"/>
    <lineage>
        <taxon>Bacteria</taxon>
        <taxon>Pseudomonadati</taxon>
        <taxon>Pseudomonadota</taxon>
        <taxon>Betaproteobacteria</taxon>
        <taxon>Burkholderiales</taxon>
        <taxon>Burkholderiaceae</taxon>
        <taxon>Cupriavidus</taxon>
    </lineage>
</organism>
<proteinExistence type="predicted"/>
<reference evidence="1 2" key="1">
    <citation type="journal article" date="2012" name="J. Bacteriol.">
        <title>De Novo Genome Project of Cupriavidus basilensis OR16.</title>
        <authorList>
            <person name="Cserhati M."/>
            <person name="Kriszt B."/>
            <person name="Szoboszlay S."/>
            <person name="Toth A."/>
            <person name="Szabo I."/>
            <person name="Tancsics A."/>
            <person name="Nagy I."/>
            <person name="Horvath B."/>
            <person name="Nagy I."/>
            <person name="Kukolya J."/>
        </authorList>
    </citation>
    <scope>NUCLEOTIDE SEQUENCE [LARGE SCALE GENOMIC DNA]</scope>
    <source>
        <strain evidence="1 2">OR16</strain>
    </source>
</reference>
<protein>
    <submittedName>
        <fullName evidence="1">Putative transposase</fullName>
    </submittedName>
</protein>
<dbReference type="Proteomes" id="UP000005808">
    <property type="component" value="Unassembled WGS sequence"/>
</dbReference>
<name>H1S809_9BURK</name>
<gene>
    <name evidence="1" type="ORF">OR16_20537</name>
</gene>